<name>A0ABX2LTH8_9BURK</name>
<dbReference type="Gene3D" id="3.40.630.30">
    <property type="match status" value="1"/>
</dbReference>
<accession>A0ABX2LTH8</accession>
<proteinExistence type="predicted"/>
<comment type="caution">
    <text evidence="3">The sequence shown here is derived from an EMBL/GenBank/DDBJ whole genome shotgun (WGS) entry which is preliminary data.</text>
</comment>
<sequence length="243" mass="27898">MTEPHKPTANEWKQPVGFPLPDWQERPRPQRIVLEGRYCRLEAVDAARHSADLYEAYAAAPDGSDWTYMMSGPFPDLASYRAYAEALQKSEDPLHYAVIERASGRAVGTMSLMRIEPRHGVIEVGHIALSRRLKRTRVATEAQFLLMRYAVETLGYRRYEWKCDSLNAPSRNAALRLGFSFEGIFRQAIVYRGRNRDTAWFSIIDSEWPVLRGAFERWLEPGNFDAEGRQRQSLQAFRTALAA</sequence>
<dbReference type="PANTHER" id="PTHR43441">
    <property type="entry name" value="RIBOSOMAL-PROTEIN-SERINE ACETYLTRANSFERASE"/>
    <property type="match status" value="1"/>
</dbReference>
<evidence type="ECO:0000313" key="4">
    <source>
        <dbReference type="Proteomes" id="UP000536746"/>
    </source>
</evidence>
<feature type="region of interest" description="Disordered" evidence="1">
    <location>
        <begin position="1"/>
        <end position="20"/>
    </location>
</feature>
<dbReference type="Proteomes" id="UP000536746">
    <property type="component" value="Unassembled WGS sequence"/>
</dbReference>
<gene>
    <name evidence="3" type="ORF">HNO84_09590</name>
</gene>
<evidence type="ECO:0000256" key="1">
    <source>
        <dbReference type="SAM" id="MobiDB-lite"/>
    </source>
</evidence>
<feature type="domain" description="N-acetyltransferase" evidence="2">
    <location>
        <begin position="42"/>
        <end position="197"/>
    </location>
</feature>
<organism evidence="3 4">
    <name type="scientific">Herbaspirillum robiniae</name>
    <dbReference type="NCBI Taxonomy" id="2014887"/>
    <lineage>
        <taxon>Bacteria</taxon>
        <taxon>Pseudomonadati</taxon>
        <taxon>Pseudomonadota</taxon>
        <taxon>Betaproteobacteria</taxon>
        <taxon>Burkholderiales</taxon>
        <taxon>Oxalobacteraceae</taxon>
        <taxon>Herbaspirillum</taxon>
    </lineage>
</organism>
<dbReference type="InterPro" id="IPR051908">
    <property type="entry name" value="Ribosomal_N-acetyltransferase"/>
</dbReference>
<keyword evidence="4" id="KW-1185">Reference proteome</keyword>
<dbReference type="SUPFAM" id="SSF55729">
    <property type="entry name" value="Acyl-CoA N-acyltransferases (Nat)"/>
    <property type="match status" value="1"/>
</dbReference>
<protein>
    <submittedName>
        <fullName evidence="3">GNAT family N-acetyltransferase</fullName>
    </submittedName>
</protein>
<evidence type="ECO:0000313" key="3">
    <source>
        <dbReference type="EMBL" id="NUU01852.1"/>
    </source>
</evidence>
<reference evidence="3 4" key="1">
    <citation type="journal article" date="2020" name="Front. Plant Sci.">
        <title>Isolation of Rhizosphere Bacteria That Improve Quality and Water Stress Tolerance in Greenhouse Ornamentals.</title>
        <authorList>
            <person name="Nordstedt N.P."/>
            <person name="Jones M.L."/>
        </authorList>
    </citation>
    <scope>NUCLEOTIDE SEQUENCE [LARGE SCALE GENOMIC DNA]</scope>
    <source>
        <strain evidence="3 4">C6C2</strain>
    </source>
</reference>
<dbReference type="EMBL" id="JABFMT010000007">
    <property type="protein sequence ID" value="NUU01852.1"/>
    <property type="molecule type" value="Genomic_DNA"/>
</dbReference>
<dbReference type="PANTHER" id="PTHR43441:SF2">
    <property type="entry name" value="FAMILY ACETYLTRANSFERASE, PUTATIVE (AFU_ORTHOLOGUE AFUA_7G00850)-RELATED"/>
    <property type="match status" value="1"/>
</dbReference>
<dbReference type="PROSITE" id="PS51186">
    <property type="entry name" value="GNAT"/>
    <property type="match status" value="1"/>
</dbReference>
<evidence type="ECO:0000259" key="2">
    <source>
        <dbReference type="PROSITE" id="PS51186"/>
    </source>
</evidence>
<dbReference type="InterPro" id="IPR016181">
    <property type="entry name" value="Acyl_CoA_acyltransferase"/>
</dbReference>
<dbReference type="Pfam" id="PF13302">
    <property type="entry name" value="Acetyltransf_3"/>
    <property type="match status" value="1"/>
</dbReference>
<dbReference type="InterPro" id="IPR000182">
    <property type="entry name" value="GNAT_dom"/>
</dbReference>